<evidence type="ECO:0000313" key="1">
    <source>
        <dbReference type="EMBL" id="JAE14646.1"/>
    </source>
</evidence>
<reference evidence="1" key="1">
    <citation type="submission" date="2014-09" db="EMBL/GenBank/DDBJ databases">
        <authorList>
            <person name="Magalhaes I.L.F."/>
            <person name="Oliveira U."/>
            <person name="Santos F.R."/>
            <person name="Vidigal T.H.D.A."/>
            <person name="Brescovit A.D."/>
            <person name="Santos A.J."/>
        </authorList>
    </citation>
    <scope>NUCLEOTIDE SEQUENCE</scope>
    <source>
        <tissue evidence="1">Shoot tissue taken approximately 20 cm above the soil surface</tissue>
    </source>
</reference>
<dbReference type="EMBL" id="GBRH01183250">
    <property type="protein sequence ID" value="JAE14646.1"/>
    <property type="molecule type" value="Transcribed_RNA"/>
</dbReference>
<proteinExistence type="predicted"/>
<dbReference type="AlphaFoldDB" id="A0A0A9FWH8"/>
<name>A0A0A9FWH8_ARUDO</name>
<sequence length="45" mass="5393">MLLRCGASFCHVWLFVYCALFDRYGTWRCLSFRLQRSDRDNSDPS</sequence>
<reference evidence="1" key="2">
    <citation type="journal article" date="2015" name="Data Brief">
        <title>Shoot transcriptome of the giant reed, Arundo donax.</title>
        <authorList>
            <person name="Barrero R.A."/>
            <person name="Guerrero F.D."/>
            <person name="Moolhuijzen P."/>
            <person name="Goolsby J.A."/>
            <person name="Tidwell J."/>
            <person name="Bellgard S.E."/>
            <person name="Bellgard M.I."/>
        </authorList>
    </citation>
    <scope>NUCLEOTIDE SEQUENCE</scope>
    <source>
        <tissue evidence="1">Shoot tissue taken approximately 20 cm above the soil surface</tissue>
    </source>
</reference>
<protein>
    <submittedName>
        <fullName evidence="1">Uncharacterized protein</fullName>
    </submittedName>
</protein>
<organism evidence="1">
    <name type="scientific">Arundo donax</name>
    <name type="common">Giant reed</name>
    <name type="synonym">Donax arundinaceus</name>
    <dbReference type="NCBI Taxonomy" id="35708"/>
    <lineage>
        <taxon>Eukaryota</taxon>
        <taxon>Viridiplantae</taxon>
        <taxon>Streptophyta</taxon>
        <taxon>Embryophyta</taxon>
        <taxon>Tracheophyta</taxon>
        <taxon>Spermatophyta</taxon>
        <taxon>Magnoliopsida</taxon>
        <taxon>Liliopsida</taxon>
        <taxon>Poales</taxon>
        <taxon>Poaceae</taxon>
        <taxon>PACMAD clade</taxon>
        <taxon>Arundinoideae</taxon>
        <taxon>Arundineae</taxon>
        <taxon>Arundo</taxon>
    </lineage>
</organism>
<accession>A0A0A9FWH8</accession>